<organism evidence="1 2">
    <name type="scientific">Lates japonicus</name>
    <name type="common">Japanese lates</name>
    <dbReference type="NCBI Taxonomy" id="270547"/>
    <lineage>
        <taxon>Eukaryota</taxon>
        <taxon>Metazoa</taxon>
        <taxon>Chordata</taxon>
        <taxon>Craniata</taxon>
        <taxon>Vertebrata</taxon>
        <taxon>Euteleostomi</taxon>
        <taxon>Actinopterygii</taxon>
        <taxon>Neopterygii</taxon>
        <taxon>Teleostei</taxon>
        <taxon>Neoteleostei</taxon>
        <taxon>Acanthomorphata</taxon>
        <taxon>Carangaria</taxon>
        <taxon>Carangaria incertae sedis</taxon>
        <taxon>Centropomidae</taxon>
        <taxon>Lates</taxon>
    </lineage>
</organism>
<sequence length="82" mass="8804">MEVKQRLALTVKDHLLSYLCPESLSCGATSPSLLCSRCGTASSLSVHLLPALRPLAGSPHLDRHMALHAEEAQRRRGSGSRA</sequence>
<gene>
    <name evidence="1" type="ORF">AKAME5_002261000</name>
</gene>
<dbReference type="Proteomes" id="UP001279410">
    <property type="component" value="Unassembled WGS sequence"/>
</dbReference>
<dbReference type="EMBL" id="BRZM01000555">
    <property type="protein sequence ID" value="GLD71289.1"/>
    <property type="molecule type" value="Genomic_DNA"/>
</dbReference>
<dbReference type="AlphaFoldDB" id="A0AAD3NG13"/>
<accession>A0AAD3NG13</accession>
<proteinExistence type="predicted"/>
<comment type="caution">
    <text evidence="1">The sequence shown here is derived from an EMBL/GenBank/DDBJ whole genome shotgun (WGS) entry which is preliminary data.</text>
</comment>
<keyword evidence="2" id="KW-1185">Reference proteome</keyword>
<evidence type="ECO:0000313" key="1">
    <source>
        <dbReference type="EMBL" id="GLD71289.1"/>
    </source>
</evidence>
<evidence type="ECO:0000313" key="2">
    <source>
        <dbReference type="Proteomes" id="UP001279410"/>
    </source>
</evidence>
<reference evidence="1" key="1">
    <citation type="submission" date="2022-08" db="EMBL/GenBank/DDBJ databases">
        <title>Genome sequencing of akame (Lates japonicus).</title>
        <authorList>
            <person name="Hashiguchi Y."/>
            <person name="Takahashi H."/>
        </authorList>
    </citation>
    <scope>NUCLEOTIDE SEQUENCE</scope>
    <source>
        <strain evidence="1">Kochi</strain>
    </source>
</reference>
<protein>
    <submittedName>
        <fullName evidence="1">Zinc finger and BTB domain-containing protein 39</fullName>
    </submittedName>
</protein>
<name>A0AAD3NG13_LATJO</name>